<gene>
    <name evidence="2" type="ORF">COS99_06980</name>
</gene>
<evidence type="ECO:0000313" key="2">
    <source>
        <dbReference type="EMBL" id="PIU41074.1"/>
    </source>
</evidence>
<feature type="transmembrane region" description="Helical" evidence="1">
    <location>
        <begin position="238"/>
        <end position="256"/>
    </location>
</feature>
<dbReference type="PANTHER" id="PTHR43861">
    <property type="entry name" value="TRANS-ACONITATE 2-METHYLTRANSFERASE-RELATED"/>
    <property type="match status" value="1"/>
</dbReference>
<dbReference type="Gene3D" id="3.40.50.150">
    <property type="entry name" value="Vaccinia Virus protein VP39"/>
    <property type="match status" value="1"/>
</dbReference>
<dbReference type="Pfam" id="PF13489">
    <property type="entry name" value="Methyltransf_23"/>
    <property type="match status" value="1"/>
</dbReference>
<proteinExistence type="predicted"/>
<organism evidence="2 3">
    <name type="scientific">Candidatus Aquitaenariimonas noxiae</name>
    <dbReference type="NCBI Taxonomy" id="1974741"/>
    <lineage>
        <taxon>Bacteria</taxon>
        <taxon>Pseudomonadati</taxon>
        <taxon>Candidatus Omnitrophota</taxon>
        <taxon>Candidatus Aquitaenariimonas</taxon>
    </lineage>
</organism>
<accession>A0A2J0KUQ8</accession>
<dbReference type="Proteomes" id="UP000230052">
    <property type="component" value="Unassembled WGS sequence"/>
</dbReference>
<reference evidence="2 3" key="1">
    <citation type="submission" date="2017-09" db="EMBL/GenBank/DDBJ databases">
        <title>Depth-based differentiation of microbial function through sediment-hosted aquifers and enrichment of novel symbionts in the deep terrestrial subsurface.</title>
        <authorList>
            <person name="Probst A.J."/>
            <person name="Ladd B."/>
            <person name="Jarett J.K."/>
            <person name="Geller-Mcgrath D.E."/>
            <person name="Sieber C.M."/>
            <person name="Emerson J.B."/>
            <person name="Anantharaman K."/>
            <person name="Thomas B.C."/>
            <person name="Malmstrom R."/>
            <person name="Stieglmeier M."/>
            <person name="Klingl A."/>
            <person name="Woyke T."/>
            <person name="Ryan C.M."/>
            <person name="Banfield J.F."/>
        </authorList>
    </citation>
    <scope>NUCLEOTIDE SEQUENCE [LARGE SCALE GENOMIC DNA]</scope>
    <source>
        <strain evidence="2">CG07_land_8_20_14_0_80_42_15</strain>
    </source>
</reference>
<sequence length="277" mass="32290">MSKEMGNNTKKITRAKDPASEIKLNNKWYIDGHFCQLEDRASAGVILKRWRNFENALNLWLIDDKTNHNNQRINILDAGCGDGVNLIFFDSFIKRSSLDAVLFGTDYNLLRLKRAKDKFAGVRFVNSLIKDSPFPDKYFDIVLLNHVLEHIPDDEEALNELSRIIKTAGLLLLCVPNEGCMMANIRNKFLQRSILTTTDHVNFYNELILKEKVKKSNFEVLFLFKEGFFFPHLRISRFFNLVYGGNFIINILHFLFPSQSTELFFVLQKRSIKHYDK</sequence>
<keyword evidence="1" id="KW-0472">Membrane</keyword>
<protein>
    <recommendedName>
        <fullName evidence="4">Methyltransferase type 11 domain-containing protein</fullName>
    </recommendedName>
</protein>
<keyword evidence="1" id="KW-1133">Transmembrane helix</keyword>
<dbReference type="InterPro" id="IPR029063">
    <property type="entry name" value="SAM-dependent_MTases_sf"/>
</dbReference>
<evidence type="ECO:0008006" key="4">
    <source>
        <dbReference type="Google" id="ProtNLM"/>
    </source>
</evidence>
<name>A0A2J0KUQ8_9BACT</name>
<comment type="caution">
    <text evidence="2">The sequence shown here is derived from an EMBL/GenBank/DDBJ whole genome shotgun (WGS) entry which is preliminary data.</text>
</comment>
<dbReference type="AlphaFoldDB" id="A0A2J0KUQ8"/>
<dbReference type="SUPFAM" id="SSF53335">
    <property type="entry name" value="S-adenosyl-L-methionine-dependent methyltransferases"/>
    <property type="match status" value="1"/>
</dbReference>
<keyword evidence="1" id="KW-0812">Transmembrane</keyword>
<evidence type="ECO:0000313" key="3">
    <source>
        <dbReference type="Proteomes" id="UP000230052"/>
    </source>
</evidence>
<dbReference type="CDD" id="cd02440">
    <property type="entry name" value="AdoMet_MTases"/>
    <property type="match status" value="1"/>
</dbReference>
<evidence type="ECO:0000256" key="1">
    <source>
        <dbReference type="SAM" id="Phobius"/>
    </source>
</evidence>
<dbReference type="EMBL" id="PEWV01000071">
    <property type="protein sequence ID" value="PIU41074.1"/>
    <property type="molecule type" value="Genomic_DNA"/>
</dbReference>